<dbReference type="SUPFAM" id="SSF81665">
    <property type="entry name" value="Calcium ATPase, transmembrane domain M"/>
    <property type="match status" value="1"/>
</dbReference>
<dbReference type="InterPro" id="IPR001757">
    <property type="entry name" value="P_typ_ATPase"/>
</dbReference>
<dbReference type="InterPro" id="IPR036412">
    <property type="entry name" value="HAD-like_sf"/>
</dbReference>
<feature type="transmembrane region" description="Helical" evidence="9">
    <location>
        <begin position="29"/>
        <end position="50"/>
    </location>
</feature>
<reference evidence="11 12" key="1">
    <citation type="submission" date="2024-04" db="EMBL/GenBank/DDBJ databases">
        <title>Two novel Raoultella species associated with bleeding cankers of broadleaf hosts, Raoultella scottia sp. nov. and Raoultella lignicola sp. nov.</title>
        <authorList>
            <person name="Brady C.L."/>
        </authorList>
    </citation>
    <scope>NUCLEOTIDE SEQUENCE [LARGE SCALE GENOMIC DNA]</scope>
    <source>
        <strain evidence="11 12">TW_WC1a.1</strain>
    </source>
</reference>
<comment type="catalytic activity">
    <reaction evidence="8">
        <text>Zn(2+)(in) + ATP + H2O = Zn(2+)(out) + ADP + phosphate + H(+)</text>
        <dbReference type="Rhea" id="RHEA:20621"/>
        <dbReference type="ChEBI" id="CHEBI:15377"/>
        <dbReference type="ChEBI" id="CHEBI:15378"/>
        <dbReference type="ChEBI" id="CHEBI:29105"/>
        <dbReference type="ChEBI" id="CHEBI:30616"/>
        <dbReference type="ChEBI" id="CHEBI:43474"/>
        <dbReference type="ChEBI" id="CHEBI:456216"/>
        <dbReference type="EC" id="7.2.2.12"/>
    </reaction>
</comment>
<dbReference type="EC" id="7.2.2.12" evidence="7"/>
<feature type="domain" description="P-type ATPase A" evidence="10">
    <location>
        <begin position="143"/>
        <end position="244"/>
    </location>
</feature>
<dbReference type="InterPro" id="IPR023299">
    <property type="entry name" value="ATPase_P-typ_cyto_dom_N"/>
</dbReference>
<protein>
    <recommendedName>
        <fullName evidence="7">P-type Zn(2+) transporter</fullName>
        <ecNumber evidence="7">7.2.2.12</ecNumber>
    </recommendedName>
</protein>
<keyword evidence="6 9" id="KW-0472">Membrane</keyword>
<keyword evidence="9" id="KW-0547">Nucleotide-binding</keyword>
<evidence type="ECO:0000256" key="1">
    <source>
        <dbReference type="ARBA" id="ARBA00004370"/>
    </source>
</evidence>
<evidence type="ECO:0000256" key="4">
    <source>
        <dbReference type="ARBA" id="ARBA00022723"/>
    </source>
</evidence>
<evidence type="ECO:0000256" key="6">
    <source>
        <dbReference type="ARBA" id="ARBA00023136"/>
    </source>
</evidence>
<evidence type="ECO:0000313" key="12">
    <source>
        <dbReference type="Proteomes" id="UP001312893"/>
    </source>
</evidence>
<dbReference type="NCBIfam" id="TIGR01494">
    <property type="entry name" value="ATPase_P-type"/>
    <property type="match status" value="1"/>
</dbReference>
<dbReference type="InterPro" id="IPR023298">
    <property type="entry name" value="ATPase_P-typ_TM_dom_sf"/>
</dbReference>
<feature type="transmembrane region" description="Helical" evidence="9">
    <location>
        <begin position="612"/>
        <end position="633"/>
    </location>
</feature>
<accession>A0ABU9FC49</accession>
<feature type="transmembrane region" description="Helical" evidence="9">
    <location>
        <begin position="95"/>
        <end position="121"/>
    </location>
</feature>
<dbReference type="NCBIfam" id="TIGR01525">
    <property type="entry name" value="ATPase-IB_hvy"/>
    <property type="match status" value="1"/>
</dbReference>
<evidence type="ECO:0000256" key="5">
    <source>
        <dbReference type="ARBA" id="ARBA00022989"/>
    </source>
</evidence>
<dbReference type="InterPro" id="IPR008250">
    <property type="entry name" value="ATPase_P-typ_transduc_dom_A_sf"/>
</dbReference>
<keyword evidence="9" id="KW-0067">ATP-binding</keyword>
<keyword evidence="12" id="KW-1185">Reference proteome</keyword>
<dbReference type="SUPFAM" id="SSF81653">
    <property type="entry name" value="Calcium ATPase, transduction domain A"/>
    <property type="match status" value="1"/>
</dbReference>
<dbReference type="Pfam" id="PF00122">
    <property type="entry name" value="E1-E2_ATPase"/>
    <property type="match status" value="1"/>
</dbReference>
<evidence type="ECO:0000256" key="8">
    <source>
        <dbReference type="ARBA" id="ARBA00047308"/>
    </source>
</evidence>
<feature type="transmembrane region" description="Helical" evidence="9">
    <location>
        <begin position="583"/>
        <end position="606"/>
    </location>
</feature>
<dbReference type="InterPro" id="IPR023214">
    <property type="entry name" value="HAD_sf"/>
</dbReference>
<name>A0ABU9FC49_9ENTR</name>
<sequence length="639" mass="67366">MSHQCSHGHVHIHPDFSQSLLTPEERRRMTVQLTLAMSTIALILLSVLWRSIAPQHSAISDLLAGVAWLIVAIPVFRAGWHSLRHPDLHGVTDLLVVLAMLGAWALGDLVTAALLPVLMIFGHILEERSVMGTRQAIAGLTQLTRSKARRVKADGSLEEIDSQSIRQGDVVEIRAGDKVPADGKILSGYASLDVASITGESVPQEAGPGSAIYGGAINLNGLLRMEVTHTGEQSTLGKVIALMKDAEQAKPPITRMLERYATHYLVLVLLIAASTWFLTYDSQAMLAVLVAACPCALVLSAPATAMAGVAVAARHGILIRNAAFLEELADVDALIIDKTGTLTQGHLQLVDAVLAADADYHAVLQLAAALGATSSHPVSHALAEYAQAESYIVIEQAEEKQGMGIVAHTASGTALLGRADLFAAFDVSTLPLPEHNGPLVGLSLDGVFKGWLLLADTLRPEAHGALQELVQMGIDKQLMLTGDRLPAANSVAQSLGIEDVVAQALPATKLHEVQKAVSEGWRPLVVGDGINDALALKAGAVGMAMGANGADIALVSADVVLTGSDLRRLPCAIRLSRKCRRTLLVNVFIGIGWTIMIVVAAALGWLGGAGALVAALLHNLSTLMVLGNTGRLLQFDETK</sequence>
<evidence type="ECO:0000256" key="7">
    <source>
        <dbReference type="ARBA" id="ARBA00039097"/>
    </source>
</evidence>
<evidence type="ECO:0000256" key="9">
    <source>
        <dbReference type="RuleBase" id="RU362081"/>
    </source>
</evidence>
<dbReference type="PANTHER" id="PTHR48085">
    <property type="entry name" value="CADMIUM/ZINC-TRANSPORTING ATPASE HMA2-RELATED"/>
    <property type="match status" value="1"/>
</dbReference>
<dbReference type="Gene3D" id="2.70.150.10">
    <property type="entry name" value="Calcium-transporting ATPase, cytoplasmic transduction domain A"/>
    <property type="match status" value="1"/>
</dbReference>
<dbReference type="PROSITE" id="PS00154">
    <property type="entry name" value="ATPASE_E1_E2"/>
    <property type="match status" value="1"/>
</dbReference>
<keyword evidence="9" id="KW-1003">Cell membrane</keyword>
<evidence type="ECO:0000256" key="2">
    <source>
        <dbReference type="ARBA" id="ARBA00006024"/>
    </source>
</evidence>
<comment type="similarity">
    <text evidence="2 9">Belongs to the cation transport ATPase (P-type) (TC 3.A.3) family. Type IB subfamily.</text>
</comment>
<dbReference type="Gene3D" id="3.40.50.1000">
    <property type="entry name" value="HAD superfamily/HAD-like"/>
    <property type="match status" value="1"/>
</dbReference>
<dbReference type="InterPro" id="IPR027256">
    <property type="entry name" value="P-typ_ATPase_IB"/>
</dbReference>
<comment type="subcellular location">
    <subcellularLocation>
        <location evidence="9">Cell membrane</location>
    </subcellularLocation>
    <subcellularLocation>
        <location evidence="1">Membrane</location>
    </subcellularLocation>
</comment>
<dbReference type="RefSeq" id="WP_331851326.1">
    <property type="nucleotide sequence ID" value="NZ_JARXNK020000104.1"/>
</dbReference>
<dbReference type="PANTHER" id="PTHR48085:SF5">
    <property type="entry name" value="CADMIUM_ZINC-TRANSPORTING ATPASE HMA4-RELATED"/>
    <property type="match status" value="1"/>
</dbReference>
<evidence type="ECO:0000259" key="10">
    <source>
        <dbReference type="Pfam" id="PF00122"/>
    </source>
</evidence>
<dbReference type="EMBL" id="JARXNK020000104">
    <property type="protein sequence ID" value="MEL0553347.1"/>
    <property type="molecule type" value="Genomic_DNA"/>
</dbReference>
<dbReference type="Gene3D" id="3.40.1110.10">
    <property type="entry name" value="Calcium-transporting ATPase, cytoplasmic domain N"/>
    <property type="match status" value="1"/>
</dbReference>
<dbReference type="PRINTS" id="PR00119">
    <property type="entry name" value="CATATPASE"/>
</dbReference>
<dbReference type="SUPFAM" id="SSF56784">
    <property type="entry name" value="HAD-like"/>
    <property type="match status" value="1"/>
</dbReference>
<evidence type="ECO:0000313" key="11">
    <source>
        <dbReference type="EMBL" id="MEL0553347.1"/>
    </source>
</evidence>
<evidence type="ECO:0000256" key="3">
    <source>
        <dbReference type="ARBA" id="ARBA00022692"/>
    </source>
</evidence>
<keyword evidence="5 9" id="KW-1133">Transmembrane helix</keyword>
<dbReference type="InterPro" id="IPR018303">
    <property type="entry name" value="ATPase_P-typ_P_site"/>
</dbReference>
<feature type="transmembrane region" description="Helical" evidence="9">
    <location>
        <begin position="62"/>
        <end position="83"/>
    </location>
</feature>
<dbReference type="NCBIfam" id="TIGR01512">
    <property type="entry name" value="ATPase-IB2_Cd"/>
    <property type="match status" value="1"/>
</dbReference>
<gene>
    <name evidence="11" type="ORF">QFI96_016740</name>
</gene>
<organism evidence="11 12">
    <name type="scientific">Raoultella lignicola</name>
    <dbReference type="NCBI Taxonomy" id="3040939"/>
    <lineage>
        <taxon>Bacteria</taxon>
        <taxon>Pseudomonadati</taxon>
        <taxon>Pseudomonadota</taxon>
        <taxon>Gammaproteobacteria</taxon>
        <taxon>Enterobacterales</taxon>
        <taxon>Enterobacteriaceae</taxon>
        <taxon>Klebsiella/Raoultella group</taxon>
        <taxon>Raoultella</taxon>
    </lineage>
</organism>
<feature type="transmembrane region" description="Helical" evidence="9">
    <location>
        <begin position="260"/>
        <end position="278"/>
    </location>
</feature>
<feature type="transmembrane region" description="Helical" evidence="9">
    <location>
        <begin position="284"/>
        <end position="311"/>
    </location>
</feature>
<keyword evidence="4 9" id="KW-0479">Metal-binding</keyword>
<dbReference type="InterPro" id="IPR051014">
    <property type="entry name" value="Cation_Transport_ATPase_IB"/>
</dbReference>
<comment type="caution">
    <text evidence="11">The sequence shown here is derived from an EMBL/GenBank/DDBJ whole genome shotgun (WGS) entry which is preliminary data.</text>
</comment>
<dbReference type="Proteomes" id="UP001312893">
    <property type="component" value="Unassembled WGS sequence"/>
</dbReference>
<dbReference type="Pfam" id="PF00702">
    <property type="entry name" value="Hydrolase"/>
    <property type="match status" value="1"/>
</dbReference>
<keyword evidence="3 9" id="KW-0812">Transmembrane</keyword>
<proteinExistence type="inferred from homology"/>
<dbReference type="InterPro" id="IPR059000">
    <property type="entry name" value="ATPase_P-type_domA"/>
</dbReference>